<dbReference type="RefSeq" id="WP_177137220.1">
    <property type="nucleotide sequence ID" value="NZ_VYGV01000016.1"/>
</dbReference>
<dbReference type="InterPro" id="IPR022061">
    <property type="entry name" value="DUF3617"/>
</dbReference>
<dbReference type="Pfam" id="PF12276">
    <property type="entry name" value="DUF3617"/>
    <property type="match status" value="1"/>
</dbReference>
<gene>
    <name evidence="2" type="ORF">F3K02_19085</name>
</gene>
<evidence type="ECO:0000313" key="2">
    <source>
        <dbReference type="EMBL" id="NWF47340.1"/>
    </source>
</evidence>
<proteinExistence type="predicted"/>
<name>A0A7Y8KY47_9BURK</name>
<feature type="signal peptide" evidence="1">
    <location>
        <begin position="1"/>
        <end position="20"/>
    </location>
</feature>
<dbReference type="EMBL" id="VYGV01000016">
    <property type="protein sequence ID" value="NWF47340.1"/>
    <property type="molecule type" value="Genomic_DNA"/>
</dbReference>
<accession>A0A7Y8KY47</accession>
<protein>
    <submittedName>
        <fullName evidence="2">DUF3617 domain-containing protein</fullName>
    </submittedName>
</protein>
<feature type="chain" id="PRO_5031232643" evidence="1">
    <location>
        <begin position="21"/>
        <end position="184"/>
    </location>
</feature>
<organism evidence="2 3">
    <name type="scientific">Hydrogenophaga aromaticivorans</name>
    <dbReference type="NCBI Taxonomy" id="2610898"/>
    <lineage>
        <taxon>Bacteria</taxon>
        <taxon>Pseudomonadati</taxon>
        <taxon>Pseudomonadota</taxon>
        <taxon>Betaproteobacteria</taxon>
        <taxon>Burkholderiales</taxon>
        <taxon>Comamonadaceae</taxon>
        <taxon>Hydrogenophaga</taxon>
    </lineage>
</organism>
<evidence type="ECO:0000256" key="1">
    <source>
        <dbReference type="SAM" id="SignalP"/>
    </source>
</evidence>
<comment type="caution">
    <text evidence="2">The sequence shown here is derived from an EMBL/GenBank/DDBJ whole genome shotgun (WGS) entry which is preliminary data.</text>
</comment>
<keyword evidence="3" id="KW-1185">Reference proteome</keyword>
<sequence length="184" mass="19381">MSKASRLLSCLLLCSASAFAQTQAPGLWAVQSKMGGNPEMDKAMAEMQKQLASMPPAQRKQMEAMMGKNGMGVAPGGGFSLKVCITPEMAARAEMPSQTEGNCTSTITSRSASALKTKFVCTNPPSSGEGTYVFNGDKAYTMKMVMQSTRNGKPETMTIEGQGKWLAADCGAVKPIMVPPAPAK</sequence>
<dbReference type="AlphaFoldDB" id="A0A7Y8KY47"/>
<keyword evidence="1" id="KW-0732">Signal</keyword>
<reference evidence="2 3" key="1">
    <citation type="submission" date="2019-09" db="EMBL/GenBank/DDBJ databases">
        <title>Hydrogenophaga aromatica sp. nov., isolated from a para-xylene-degrading enrichment culture.</title>
        <authorList>
            <person name="Tancsics A."/>
            <person name="Banerjee S."/>
        </authorList>
    </citation>
    <scope>NUCLEOTIDE SEQUENCE [LARGE SCALE GENOMIC DNA]</scope>
    <source>
        <strain evidence="2 3">D2P1</strain>
    </source>
</reference>
<evidence type="ECO:0000313" key="3">
    <source>
        <dbReference type="Proteomes" id="UP000545507"/>
    </source>
</evidence>
<dbReference type="Proteomes" id="UP000545507">
    <property type="component" value="Unassembled WGS sequence"/>
</dbReference>